<dbReference type="GO" id="GO:0016887">
    <property type="term" value="F:ATP hydrolysis activity"/>
    <property type="evidence" value="ECO:0007669"/>
    <property type="project" value="InterPro"/>
</dbReference>
<keyword evidence="2" id="KW-0472">Membrane</keyword>
<evidence type="ECO:0000313" key="4">
    <source>
        <dbReference type="EMBL" id="QHT34027.1"/>
    </source>
</evidence>
<protein>
    <recommendedName>
        <fullName evidence="3">AAA+ ATPase domain-containing protein</fullName>
    </recommendedName>
</protein>
<feature type="transmembrane region" description="Helical" evidence="2">
    <location>
        <begin position="31"/>
        <end position="51"/>
    </location>
</feature>
<dbReference type="InterPro" id="IPR003959">
    <property type="entry name" value="ATPase_AAA_core"/>
</dbReference>
<evidence type="ECO:0000256" key="1">
    <source>
        <dbReference type="ARBA" id="ARBA00007448"/>
    </source>
</evidence>
<dbReference type="Gene3D" id="3.40.50.300">
    <property type="entry name" value="P-loop containing nucleotide triphosphate hydrolases"/>
    <property type="match status" value="1"/>
</dbReference>
<dbReference type="PANTHER" id="PTHR23070">
    <property type="entry name" value="BCS1 AAA-TYPE ATPASE"/>
    <property type="match status" value="1"/>
</dbReference>
<dbReference type="InterPro" id="IPR027417">
    <property type="entry name" value="P-loop_NTPase"/>
</dbReference>
<dbReference type="Pfam" id="PF00004">
    <property type="entry name" value="AAA"/>
    <property type="match status" value="1"/>
</dbReference>
<evidence type="ECO:0000256" key="2">
    <source>
        <dbReference type="SAM" id="Phobius"/>
    </source>
</evidence>
<evidence type="ECO:0000259" key="3">
    <source>
        <dbReference type="SMART" id="SM00382"/>
    </source>
</evidence>
<dbReference type="InterPro" id="IPR050747">
    <property type="entry name" value="Mitochondrial_chaperone_BCS1"/>
</dbReference>
<name>A0A6C0EY36_9ZZZZ</name>
<dbReference type="SUPFAM" id="SSF52540">
    <property type="entry name" value="P-loop containing nucleoside triphosphate hydrolases"/>
    <property type="match status" value="1"/>
</dbReference>
<keyword evidence="2" id="KW-1133">Transmembrane helix</keyword>
<dbReference type="InterPro" id="IPR003593">
    <property type="entry name" value="AAA+_ATPase"/>
</dbReference>
<keyword evidence="2" id="KW-0812">Transmembrane</keyword>
<proteinExistence type="inferred from homology"/>
<dbReference type="AlphaFoldDB" id="A0A6C0EY36"/>
<organism evidence="4">
    <name type="scientific">viral metagenome</name>
    <dbReference type="NCBI Taxonomy" id="1070528"/>
    <lineage>
        <taxon>unclassified sequences</taxon>
        <taxon>metagenomes</taxon>
        <taxon>organismal metagenomes</taxon>
    </lineage>
</organism>
<sequence length="552" mass="63091">MGNALIAPFGDLLKHYIEINYIQFDDKKLNLLVYSCVSIIISFLLSTVLNISSFKDIYNYIVWFITYRILKIEHRIILTNANTTPYSPEIPLLSDKGRLDASVFSFYDLYDHQQQWFLEIVGFKLARNHSGSTTSYVHTSIYTFNIPDITIENQKVKLQVTRKTFNSYFKSKGDNYKIIAFIDGYYILIDISSLNTKKKNDDEEDNSIRLLSNNVRALNIFMDSIQKDITENKHLLKKAGTSGLEVFEYNTKSGSLNVLGEVKSNQTFDNFISHKKNYIIKKMDGFLNDTLYDSNLSIENNLGLLVNGPYGTGKSHLVSAIANYLKMNILVVKLSGLTKSDFSTIMKLAQTHKCIISFEEFDSLISDFLEHNKGDQTADLQMKIQMISAQINSCVDKEAIKPLVDQMKEMMENSNSNRLTYDAFLTIISGLISVTGRVMIATTNFPEKIPKALLRAGRFDIPIHLGKFNENEIREWICKVYNPNDRELQVIAKKHFTSDKYTPSELNMKALEYKNVIDIIDVLTKDQNRSSMLSGNDSYDGYNGFDGFDSYN</sequence>
<feature type="domain" description="AAA+ ATPase" evidence="3">
    <location>
        <begin position="300"/>
        <end position="469"/>
    </location>
</feature>
<comment type="similarity">
    <text evidence="1">Belongs to the AAA ATPase family. BCS1 subfamily.</text>
</comment>
<accession>A0A6C0EY36</accession>
<dbReference type="GO" id="GO:0005524">
    <property type="term" value="F:ATP binding"/>
    <property type="evidence" value="ECO:0007669"/>
    <property type="project" value="InterPro"/>
</dbReference>
<dbReference type="EMBL" id="MN738983">
    <property type="protein sequence ID" value="QHT34027.1"/>
    <property type="molecule type" value="Genomic_DNA"/>
</dbReference>
<reference evidence="4" key="1">
    <citation type="journal article" date="2020" name="Nature">
        <title>Giant virus diversity and host interactions through global metagenomics.</title>
        <authorList>
            <person name="Schulz F."/>
            <person name="Roux S."/>
            <person name="Paez-Espino D."/>
            <person name="Jungbluth S."/>
            <person name="Walsh D.A."/>
            <person name="Denef V.J."/>
            <person name="McMahon K.D."/>
            <person name="Konstantinidis K.T."/>
            <person name="Eloe-Fadrosh E.A."/>
            <person name="Kyrpides N.C."/>
            <person name="Woyke T."/>
        </authorList>
    </citation>
    <scope>NUCLEOTIDE SEQUENCE</scope>
    <source>
        <strain evidence="4">GVMAG-M-3300009161-52</strain>
    </source>
</reference>
<dbReference type="SMART" id="SM00382">
    <property type="entry name" value="AAA"/>
    <property type="match status" value="1"/>
</dbReference>